<feature type="domain" description="Leucine-rich repeat-containing N-terminal plant-type" evidence="9">
    <location>
        <begin position="33"/>
        <end position="72"/>
    </location>
</feature>
<dbReference type="InterPro" id="IPR032675">
    <property type="entry name" value="LRR_dom_sf"/>
</dbReference>
<evidence type="ECO:0000256" key="7">
    <source>
        <dbReference type="ARBA" id="ARBA00023136"/>
    </source>
</evidence>
<evidence type="ECO:0000256" key="2">
    <source>
        <dbReference type="ARBA" id="ARBA00022614"/>
    </source>
</evidence>
<feature type="signal peptide" evidence="8">
    <location>
        <begin position="1"/>
        <end position="29"/>
    </location>
</feature>
<reference evidence="11" key="2">
    <citation type="journal article" date="2017" name="Nat. Plants">
        <title>The Aegilops tauschii genome reveals multiple impacts of transposons.</title>
        <authorList>
            <person name="Zhao G."/>
            <person name="Zou C."/>
            <person name="Li K."/>
            <person name="Wang K."/>
            <person name="Li T."/>
            <person name="Gao L."/>
            <person name="Zhang X."/>
            <person name="Wang H."/>
            <person name="Yang Z."/>
            <person name="Liu X."/>
            <person name="Jiang W."/>
            <person name="Mao L."/>
            <person name="Kong X."/>
            <person name="Jiao Y."/>
            <person name="Jia J."/>
        </authorList>
    </citation>
    <scope>NUCLEOTIDE SEQUENCE [LARGE SCALE GENOMIC DNA]</scope>
    <source>
        <strain evidence="11">cv. AL8/78</strain>
    </source>
</reference>
<evidence type="ECO:0000259" key="9">
    <source>
        <dbReference type="Pfam" id="PF08263"/>
    </source>
</evidence>
<keyword evidence="5" id="KW-0677">Repeat</keyword>
<dbReference type="EnsemblPlants" id="AET6Gv20012800.3">
    <property type="protein sequence ID" value="AET6Gv20012800.3"/>
    <property type="gene ID" value="AET6Gv20012800"/>
</dbReference>
<evidence type="ECO:0000256" key="5">
    <source>
        <dbReference type="ARBA" id="ARBA00022737"/>
    </source>
</evidence>
<keyword evidence="4 8" id="KW-0732">Signal</keyword>
<evidence type="ECO:0000256" key="1">
    <source>
        <dbReference type="ARBA" id="ARBA00004167"/>
    </source>
</evidence>
<name>A0A453MP55_AEGTS</name>
<keyword evidence="6" id="KW-1133">Transmembrane helix</keyword>
<dbReference type="Proteomes" id="UP000015105">
    <property type="component" value="Chromosome 6D"/>
</dbReference>
<dbReference type="Pfam" id="PF08263">
    <property type="entry name" value="LRRNT_2"/>
    <property type="match status" value="1"/>
</dbReference>
<dbReference type="InterPro" id="IPR001611">
    <property type="entry name" value="Leu-rich_rpt"/>
</dbReference>
<dbReference type="AlphaFoldDB" id="A0A453MP55"/>
<dbReference type="Gene3D" id="3.80.10.10">
    <property type="entry name" value="Ribonuclease Inhibitor"/>
    <property type="match status" value="1"/>
</dbReference>
<keyword evidence="11" id="KW-1185">Reference proteome</keyword>
<dbReference type="PANTHER" id="PTHR47988">
    <property type="entry name" value="SOMATIC EMBRYOGENESIS RECEPTOR KINASE 1"/>
    <property type="match status" value="1"/>
</dbReference>
<sequence>MASSAVLFPSFVWFLYLFCFLCSLPLAICKEAENDRHALLCFKSRLSGPAGVLASWSNKSFDVCEWHGITCSKPYPRRVIALDLESEGISGSISPCVANLTSITRLQLSNNNFSGGIPSEIGLLRRLRDLDLSRNNLEDPE</sequence>
<organism evidence="10 11">
    <name type="scientific">Aegilops tauschii subsp. strangulata</name>
    <name type="common">Goatgrass</name>
    <dbReference type="NCBI Taxonomy" id="200361"/>
    <lineage>
        <taxon>Eukaryota</taxon>
        <taxon>Viridiplantae</taxon>
        <taxon>Streptophyta</taxon>
        <taxon>Embryophyta</taxon>
        <taxon>Tracheophyta</taxon>
        <taxon>Spermatophyta</taxon>
        <taxon>Magnoliopsida</taxon>
        <taxon>Liliopsida</taxon>
        <taxon>Poales</taxon>
        <taxon>Poaceae</taxon>
        <taxon>BOP clade</taxon>
        <taxon>Pooideae</taxon>
        <taxon>Triticodae</taxon>
        <taxon>Triticeae</taxon>
        <taxon>Triticinae</taxon>
        <taxon>Aegilops</taxon>
    </lineage>
</organism>
<reference evidence="10" key="4">
    <citation type="submission" date="2019-03" db="UniProtKB">
        <authorList>
            <consortium name="EnsemblPlants"/>
        </authorList>
    </citation>
    <scope>IDENTIFICATION</scope>
</reference>
<dbReference type="GO" id="GO:0016020">
    <property type="term" value="C:membrane"/>
    <property type="evidence" value="ECO:0007669"/>
    <property type="project" value="UniProtKB-SubCell"/>
</dbReference>
<accession>A0A453MP55</accession>
<dbReference type="Pfam" id="PF00560">
    <property type="entry name" value="LRR_1"/>
    <property type="match status" value="1"/>
</dbReference>
<dbReference type="FunFam" id="3.80.10.10:FF:000129">
    <property type="entry name" value="Leucine-rich repeat receptor-like kinase"/>
    <property type="match status" value="1"/>
</dbReference>
<feature type="chain" id="PRO_5019168589" description="Leucine-rich repeat-containing N-terminal plant-type domain-containing protein" evidence="8">
    <location>
        <begin position="30"/>
        <end position="141"/>
    </location>
</feature>
<reference evidence="10" key="3">
    <citation type="journal article" date="2017" name="Nature">
        <title>Genome sequence of the progenitor of the wheat D genome Aegilops tauschii.</title>
        <authorList>
            <person name="Luo M.C."/>
            <person name="Gu Y.Q."/>
            <person name="Puiu D."/>
            <person name="Wang H."/>
            <person name="Twardziok S.O."/>
            <person name="Deal K.R."/>
            <person name="Huo N."/>
            <person name="Zhu T."/>
            <person name="Wang L."/>
            <person name="Wang Y."/>
            <person name="McGuire P.E."/>
            <person name="Liu S."/>
            <person name="Long H."/>
            <person name="Ramasamy R.K."/>
            <person name="Rodriguez J.C."/>
            <person name="Van S.L."/>
            <person name="Yuan L."/>
            <person name="Wang Z."/>
            <person name="Xia Z."/>
            <person name="Xiao L."/>
            <person name="Anderson O.D."/>
            <person name="Ouyang S."/>
            <person name="Liang Y."/>
            <person name="Zimin A.V."/>
            <person name="Pertea G."/>
            <person name="Qi P."/>
            <person name="Bennetzen J.L."/>
            <person name="Dai X."/>
            <person name="Dawson M.W."/>
            <person name="Muller H.G."/>
            <person name="Kugler K."/>
            <person name="Rivarola-Duarte L."/>
            <person name="Spannagl M."/>
            <person name="Mayer K.F.X."/>
            <person name="Lu F.H."/>
            <person name="Bevan M.W."/>
            <person name="Leroy P."/>
            <person name="Li P."/>
            <person name="You F.M."/>
            <person name="Sun Q."/>
            <person name="Liu Z."/>
            <person name="Lyons E."/>
            <person name="Wicker T."/>
            <person name="Salzberg S.L."/>
            <person name="Devos K.M."/>
            <person name="Dvorak J."/>
        </authorList>
    </citation>
    <scope>NUCLEOTIDE SEQUENCE [LARGE SCALE GENOMIC DNA]</scope>
    <source>
        <strain evidence="10">cv. AL8/78</strain>
    </source>
</reference>
<evidence type="ECO:0000256" key="4">
    <source>
        <dbReference type="ARBA" id="ARBA00022729"/>
    </source>
</evidence>
<protein>
    <recommendedName>
        <fullName evidence="9">Leucine-rich repeat-containing N-terminal plant-type domain-containing protein</fullName>
    </recommendedName>
</protein>
<keyword evidence="2" id="KW-0433">Leucine-rich repeat</keyword>
<evidence type="ECO:0000256" key="6">
    <source>
        <dbReference type="ARBA" id="ARBA00022989"/>
    </source>
</evidence>
<keyword evidence="3" id="KW-0812">Transmembrane</keyword>
<reference evidence="11" key="1">
    <citation type="journal article" date="2014" name="Science">
        <title>Ancient hybridizations among the ancestral genomes of bread wheat.</title>
        <authorList>
            <consortium name="International Wheat Genome Sequencing Consortium,"/>
            <person name="Marcussen T."/>
            <person name="Sandve S.R."/>
            <person name="Heier L."/>
            <person name="Spannagl M."/>
            <person name="Pfeifer M."/>
            <person name="Jakobsen K.S."/>
            <person name="Wulff B.B."/>
            <person name="Steuernagel B."/>
            <person name="Mayer K.F."/>
            <person name="Olsen O.A."/>
        </authorList>
    </citation>
    <scope>NUCLEOTIDE SEQUENCE [LARGE SCALE GENOMIC DNA]</scope>
    <source>
        <strain evidence="11">cv. AL8/78</strain>
    </source>
</reference>
<dbReference type="Gramene" id="AET6Gv20012800.3">
    <property type="protein sequence ID" value="AET6Gv20012800.3"/>
    <property type="gene ID" value="AET6Gv20012800"/>
</dbReference>
<keyword evidence="7" id="KW-0472">Membrane</keyword>
<proteinExistence type="predicted"/>
<evidence type="ECO:0000256" key="8">
    <source>
        <dbReference type="SAM" id="SignalP"/>
    </source>
</evidence>
<evidence type="ECO:0000313" key="10">
    <source>
        <dbReference type="EnsemblPlants" id="AET6Gv20012800.3"/>
    </source>
</evidence>
<evidence type="ECO:0000313" key="11">
    <source>
        <dbReference type="Proteomes" id="UP000015105"/>
    </source>
</evidence>
<reference evidence="10" key="5">
    <citation type="journal article" date="2021" name="G3 (Bethesda)">
        <title>Aegilops tauschii genome assembly Aet v5.0 features greater sequence contiguity and improved annotation.</title>
        <authorList>
            <person name="Wang L."/>
            <person name="Zhu T."/>
            <person name="Rodriguez J.C."/>
            <person name="Deal K.R."/>
            <person name="Dubcovsky J."/>
            <person name="McGuire P.E."/>
            <person name="Lux T."/>
            <person name="Spannagl M."/>
            <person name="Mayer K.F.X."/>
            <person name="Baldrich P."/>
            <person name="Meyers B.C."/>
            <person name="Huo N."/>
            <person name="Gu Y.Q."/>
            <person name="Zhou H."/>
            <person name="Devos K.M."/>
            <person name="Bennetzen J.L."/>
            <person name="Unver T."/>
            <person name="Budak H."/>
            <person name="Gulick P.J."/>
            <person name="Galiba G."/>
            <person name="Kalapos B."/>
            <person name="Nelson D.R."/>
            <person name="Li P."/>
            <person name="You F.M."/>
            <person name="Luo M.C."/>
            <person name="Dvorak J."/>
        </authorList>
    </citation>
    <scope>NUCLEOTIDE SEQUENCE [LARGE SCALE GENOMIC DNA]</scope>
    <source>
        <strain evidence="10">cv. AL8/78</strain>
    </source>
</reference>
<evidence type="ECO:0000256" key="3">
    <source>
        <dbReference type="ARBA" id="ARBA00022692"/>
    </source>
</evidence>
<comment type="subcellular location">
    <subcellularLocation>
        <location evidence="1">Membrane</location>
        <topology evidence="1">Single-pass membrane protein</topology>
    </subcellularLocation>
</comment>
<dbReference type="SUPFAM" id="SSF52058">
    <property type="entry name" value="L domain-like"/>
    <property type="match status" value="1"/>
</dbReference>
<dbReference type="InterPro" id="IPR013210">
    <property type="entry name" value="LRR_N_plant-typ"/>
</dbReference>